<evidence type="ECO:0000256" key="3">
    <source>
        <dbReference type="ARBA" id="ARBA00022968"/>
    </source>
</evidence>
<evidence type="ECO:0000256" key="6">
    <source>
        <dbReference type="SAM" id="MobiDB-lite"/>
    </source>
</evidence>
<dbReference type="SUPFAM" id="SSF52833">
    <property type="entry name" value="Thioredoxin-like"/>
    <property type="match status" value="1"/>
</dbReference>
<dbReference type="InterPro" id="IPR013766">
    <property type="entry name" value="Thioredoxin_domain"/>
</dbReference>
<keyword evidence="4" id="KW-1015">Disulfide bond</keyword>
<feature type="region of interest" description="Disordered" evidence="6">
    <location>
        <begin position="1"/>
        <end position="33"/>
    </location>
</feature>
<gene>
    <name evidence="9" type="ORF">GII31_20300</name>
</gene>
<dbReference type="InterPro" id="IPR036249">
    <property type="entry name" value="Thioredoxin-like_sf"/>
</dbReference>
<reference evidence="9" key="1">
    <citation type="journal article" date="2021" name="Nat. Microbiol.">
        <title>Cocultivation of an ultrasmall environmental parasitic bacterium with lytic ability against bacteria associated with wastewater foams.</title>
        <authorList>
            <person name="Batinovic S."/>
            <person name="Rose J.J.A."/>
            <person name="Ratcliffe J."/>
            <person name="Seviour R.J."/>
            <person name="Petrovski S."/>
        </authorList>
    </citation>
    <scope>NUCLEOTIDE SEQUENCE</scope>
    <source>
        <strain evidence="9">CON9</strain>
    </source>
</reference>
<comment type="subcellular location">
    <subcellularLocation>
        <location evidence="1">Cell envelope</location>
    </subcellularLocation>
</comment>
<evidence type="ECO:0000313" key="10">
    <source>
        <dbReference type="Proteomes" id="UP001059836"/>
    </source>
</evidence>
<protein>
    <submittedName>
        <fullName evidence="9">Redoxin family protein</fullName>
    </submittedName>
</protein>
<proteinExistence type="predicted"/>
<keyword evidence="7" id="KW-0812">Transmembrane</keyword>
<feature type="domain" description="Thioredoxin" evidence="8">
    <location>
        <begin position="94"/>
        <end position="249"/>
    </location>
</feature>
<keyword evidence="7" id="KW-1133">Transmembrane helix</keyword>
<name>A0ABX6ILV8_9ACTN</name>
<evidence type="ECO:0000259" key="8">
    <source>
        <dbReference type="PROSITE" id="PS51352"/>
    </source>
</evidence>
<evidence type="ECO:0000256" key="4">
    <source>
        <dbReference type="ARBA" id="ARBA00023157"/>
    </source>
</evidence>
<dbReference type="PANTHER" id="PTHR42852">
    <property type="entry name" value="THIOL:DISULFIDE INTERCHANGE PROTEIN DSBE"/>
    <property type="match status" value="1"/>
</dbReference>
<feature type="compositionally biased region" description="Low complexity" evidence="6">
    <location>
        <begin position="24"/>
        <end position="33"/>
    </location>
</feature>
<dbReference type="PANTHER" id="PTHR42852:SF6">
    <property type="entry name" value="THIOL:DISULFIDE INTERCHANGE PROTEIN DSBE"/>
    <property type="match status" value="1"/>
</dbReference>
<keyword evidence="5" id="KW-0676">Redox-active center</keyword>
<dbReference type="InterPro" id="IPR013740">
    <property type="entry name" value="Redoxin"/>
</dbReference>
<evidence type="ECO:0000256" key="7">
    <source>
        <dbReference type="SAM" id="Phobius"/>
    </source>
</evidence>
<dbReference type="CDD" id="cd02966">
    <property type="entry name" value="TlpA_like_family"/>
    <property type="match status" value="1"/>
</dbReference>
<accession>A0ABX6ILV8</accession>
<keyword evidence="3" id="KW-0735">Signal-anchor</keyword>
<dbReference type="RefSeq" id="WP_213245140.1">
    <property type="nucleotide sequence ID" value="NZ_CP045806.1"/>
</dbReference>
<dbReference type="Gene3D" id="3.40.30.10">
    <property type="entry name" value="Glutaredoxin"/>
    <property type="match status" value="1"/>
</dbReference>
<evidence type="ECO:0000256" key="5">
    <source>
        <dbReference type="ARBA" id="ARBA00023284"/>
    </source>
</evidence>
<dbReference type="EMBL" id="CP045809">
    <property type="protein sequence ID" value="QHN36888.1"/>
    <property type="molecule type" value="Genomic_DNA"/>
</dbReference>
<feature type="compositionally biased region" description="Polar residues" evidence="6">
    <location>
        <begin position="1"/>
        <end position="22"/>
    </location>
</feature>
<dbReference type="Proteomes" id="UP001059836">
    <property type="component" value="Chromosome"/>
</dbReference>
<keyword evidence="2" id="KW-0201">Cytochrome c-type biogenesis</keyword>
<evidence type="ECO:0000313" key="9">
    <source>
        <dbReference type="EMBL" id="QHN36888.1"/>
    </source>
</evidence>
<sequence length="252" mass="26155">MTNEPADPDSTNTEPGNTSSEAAGTATGGRPPRFPPAARWTVVFIVVMVALLAAIWPRGDNSPAIDADTTTTVGTRTSVPVDTGQLAGARTEAALADCPAPASTPGANAALAGIVAECLGTGRTYDLGDATAGTPLLVNMWATWCYPCRQELPILADYATRAGSRINVLTVHAKEGANNPYLVLKFLTELGVHLPATLDTDGRIAAALRAPRVFPSTILIRADGTIAKVLPQVFDNTDEIAGAVRTHLGVDT</sequence>
<dbReference type="Pfam" id="PF08534">
    <property type="entry name" value="Redoxin"/>
    <property type="match status" value="1"/>
</dbReference>
<keyword evidence="10" id="KW-1185">Reference proteome</keyword>
<feature type="transmembrane region" description="Helical" evidence="7">
    <location>
        <begin position="37"/>
        <end position="56"/>
    </location>
</feature>
<evidence type="ECO:0000256" key="1">
    <source>
        <dbReference type="ARBA" id="ARBA00004196"/>
    </source>
</evidence>
<evidence type="ECO:0000256" key="2">
    <source>
        <dbReference type="ARBA" id="ARBA00022748"/>
    </source>
</evidence>
<organism evidence="9 10">
    <name type="scientific">Gordonia pseudamarae</name>
    <dbReference type="NCBI Taxonomy" id="2831662"/>
    <lineage>
        <taxon>Bacteria</taxon>
        <taxon>Bacillati</taxon>
        <taxon>Actinomycetota</taxon>
        <taxon>Actinomycetes</taxon>
        <taxon>Mycobacteriales</taxon>
        <taxon>Gordoniaceae</taxon>
        <taxon>Gordonia</taxon>
    </lineage>
</organism>
<dbReference type="InterPro" id="IPR050553">
    <property type="entry name" value="Thioredoxin_ResA/DsbE_sf"/>
</dbReference>
<dbReference type="PROSITE" id="PS51352">
    <property type="entry name" value="THIOREDOXIN_2"/>
    <property type="match status" value="1"/>
</dbReference>
<keyword evidence="7" id="KW-0472">Membrane</keyword>